<dbReference type="EMBL" id="LXQA010662423">
    <property type="protein sequence ID" value="MCI64749.1"/>
    <property type="molecule type" value="Genomic_DNA"/>
</dbReference>
<dbReference type="Proteomes" id="UP000265520">
    <property type="component" value="Unassembled WGS sequence"/>
</dbReference>
<reference evidence="1 2" key="1">
    <citation type="journal article" date="2018" name="Front. Plant Sci.">
        <title>Red Clover (Trifolium pratense) and Zigzag Clover (T. medium) - A Picture of Genomic Similarities and Differences.</title>
        <authorList>
            <person name="Dluhosova J."/>
            <person name="Istvanek J."/>
            <person name="Nedelnik J."/>
            <person name="Repkova J."/>
        </authorList>
    </citation>
    <scope>NUCLEOTIDE SEQUENCE [LARGE SCALE GENOMIC DNA]</scope>
    <source>
        <strain evidence="2">cv. 10/8</strain>
        <tissue evidence="1">Leaf</tissue>
    </source>
</reference>
<keyword evidence="2" id="KW-1185">Reference proteome</keyword>
<comment type="caution">
    <text evidence="1">The sequence shown here is derived from an EMBL/GenBank/DDBJ whole genome shotgun (WGS) entry which is preliminary data.</text>
</comment>
<sequence>EEVQLREEWKKQQKAAKFCLPGAQGANLWAQGAGGSTRFSVSLPSNKVISKSSPQGLCQRD</sequence>
<organism evidence="1 2">
    <name type="scientific">Trifolium medium</name>
    <dbReference type="NCBI Taxonomy" id="97028"/>
    <lineage>
        <taxon>Eukaryota</taxon>
        <taxon>Viridiplantae</taxon>
        <taxon>Streptophyta</taxon>
        <taxon>Embryophyta</taxon>
        <taxon>Tracheophyta</taxon>
        <taxon>Spermatophyta</taxon>
        <taxon>Magnoliopsida</taxon>
        <taxon>eudicotyledons</taxon>
        <taxon>Gunneridae</taxon>
        <taxon>Pentapetalae</taxon>
        <taxon>rosids</taxon>
        <taxon>fabids</taxon>
        <taxon>Fabales</taxon>
        <taxon>Fabaceae</taxon>
        <taxon>Papilionoideae</taxon>
        <taxon>50 kb inversion clade</taxon>
        <taxon>NPAAA clade</taxon>
        <taxon>Hologalegina</taxon>
        <taxon>IRL clade</taxon>
        <taxon>Trifolieae</taxon>
        <taxon>Trifolium</taxon>
    </lineage>
</organism>
<protein>
    <submittedName>
        <fullName evidence="1">Uncharacterized protein</fullName>
    </submittedName>
</protein>
<name>A0A392TUY3_9FABA</name>
<dbReference type="AlphaFoldDB" id="A0A392TUY3"/>
<accession>A0A392TUY3</accession>
<evidence type="ECO:0000313" key="1">
    <source>
        <dbReference type="EMBL" id="MCI64749.1"/>
    </source>
</evidence>
<proteinExistence type="predicted"/>
<evidence type="ECO:0000313" key="2">
    <source>
        <dbReference type="Proteomes" id="UP000265520"/>
    </source>
</evidence>
<feature type="non-terminal residue" evidence="1">
    <location>
        <position position="1"/>
    </location>
</feature>